<dbReference type="Gene3D" id="1.25.40.590">
    <property type="entry name" value="Type IV / VI secretion system, DotU"/>
    <property type="match status" value="1"/>
</dbReference>
<evidence type="ECO:0000259" key="3">
    <source>
        <dbReference type="PROSITE" id="PS51123"/>
    </source>
</evidence>
<feature type="region of interest" description="Disordered" evidence="2">
    <location>
        <begin position="524"/>
        <end position="550"/>
    </location>
</feature>
<name>A0AAI8BDS3_9BURK</name>
<evidence type="ECO:0000313" key="4">
    <source>
        <dbReference type="EMBL" id="AIO71013.1"/>
    </source>
</evidence>
<dbReference type="PANTHER" id="PTHR30329:SF20">
    <property type="entry name" value="EXPORTED PROTEIN"/>
    <property type="match status" value="1"/>
</dbReference>
<dbReference type="PROSITE" id="PS51123">
    <property type="entry name" value="OMPA_2"/>
    <property type="match status" value="1"/>
</dbReference>
<dbReference type="NCBIfam" id="TIGR03349">
    <property type="entry name" value="IV_VI_DotU"/>
    <property type="match status" value="1"/>
</dbReference>
<accession>A0AAI8BDS3</accession>
<reference evidence="4 5" key="1">
    <citation type="submission" date="2014-06" db="EMBL/GenBank/DDBJ databases">
        <authorList>
            <person name="Bishop-Lilly K.A."/>
            <person name="Broomall S.M."/>
            <person name="Chain P.S."/>
            <person name="Chertkov O."/>
            <person name="Coyne S.R."/>
            <person name="Daligault H.E."/>
            <person name="Davenport K.W."/>
            <person name="Erkkila T."/>
            <person name="Frey K.G."/>
            <person name="Gibbons H.S."/>
            <person name="Gu W."/>
            <person name="Jaissle J."/>
            <person name="Johnson S.L."/>
            <person name="Koroleva G.I."/>
            <person name="Ladner J.T."/>
            <person name="Lo C.-C."/>
            <person name="Minogue T.D."/>
            <person name="Munk C."/>
            <person name="Palacios G.F."/>
            <person name="Redden C.L."/>
            <person name="Rosenzweig C.N."/>
            <person name="Scholz M.B."/>
            <person name="Teshima H."/>
            <person name="Xu Y."/>
        </authorList>
    </citation>
    <scope>NUCLEOTIDE SEQUENCE [LARGE SCALE GENOMIC DNA]</scope>
    <source>
        <strain evidence="4 5">EO147</strain>
    </source>
</reference>
<dbReference type="InterPro" id="IPR017732">
    <property type="entry name" value="T4/T6SS_DotU"/>
</dbReference>
<dbReference type="PANTHER" id="PTHR30329">
    <property type="entry name" value="STATOR ELEMENT OF FLAGELLAR MOTOR COMPLEX"/>
    <property type="match status" value="1"/>
</dbReference>
<evidence type="ECO:0000256" key="1">
    <source>
        <dbReference type="PROSITE-ProRule" id="PRU00473"/>
    </source>
</evidence>
<proteinExistence type="predicted"/>
<dbReference type="InterPro" id="IPR038522">
    <property type="entry name" value="T4/T6SS_DotU_sf"/>
</dbReference>
<dbReference type="Proteomes" id="UP000029424">
    <property type="component" value="Chromosome 2"/>
</dbReference>
<dbReference type="EMBL" id="CP008727">
    <property type="protein sequence ID" value="AIO71013.1"/>
    <property type="molecule type" value="Genomic_DNA"/>
</dbReference>
<feature type="compositionally biased region" description="Low complexity" evidence="2">
    <location>
        <begin position="592"/>
        <end position="601"/>
    </location>
</feature>
<dbReference type="KEGG" id="bok:DM82_4633"/>
<dbReference type="NCBIfam" id="NF038228">
    <property type="entry name" value="IcmH_DotU_IVB"/>
    <property type="match status" value="1"/>
</dbReference>
<dbReference type="InterPro" id="IPR006665">
    <property type="entry name" value="OmpA-like"/>
</dbReference>
<protein>
    <submittedName>
        <fullName evidence="4">Type IV/VI secretion system, DotU family domain protein</fullName>
    </submittedName>
</protein>
<dbReference type="GO" id="GO:0016020">
    <property type="term" value="C:membrane"/>
    <property type="evidence" value="ECO:0007669"/>
    <property type="project" value="UniProtKB-UniRule"/>
</dbReference>
<dbReference type="NCBIfam" id="NF011283">
    <property type="entry name" value="PRK14693.1"/>
    <property type="match status" value="1"/>
</dbReference>
<feature type="compositionally biased region" description="Low complexity" evidence="2">
    <location>
        <begin position="569"/>
        <end position="584"/>
    </location>
</feature>
<dbReference type="InterPro" id="IPR036737">
    <property type="entry name" value="OmpA-like_sf"/>
</dbReference>
<keyword evidence="5" id="KW-1185">Reference proteome</keyword>
<evidence type="ECO:0000313" key="5">
    <source>
        <dbReference type="Proteomes" id="UP000029424"/>
    </source>
</evidence>
<dbReference type="Gene3D" id="3.30.1330.60">
    <property type="entry name" value="OmpA-like domain"/>
    <property type="match status" value="1"/>
</dbReference>
<keyword evidence="1" id="KW-0472">Membrane</keyword>
<gene>
    <name evidence="4" type="ORF">DM82_4633</name>
</gene>
<dbReference type="SUPFAM" id="SSF103088">
    <property type="entry name" value="OmpA-like"/>
    <property type="match status" value="1"/>
</dbReference>
<dbReference type="InterPro" id="IPR050330">
    <property type="entry name" value="Bact_OuterMem_StrucFunc"/>
</dbReference>
<dbReference type="Pfam" id="PF09850">
    <property type="entry name" value="DotU"/>
    <property type="match status" value="1"/>
</dbReference>
<dbReference type="Pfam" id="PF00691">
    <property type="entry name" value="OmpA"/>
    <property type="match status" value="1"/>
</dbReference>
<sequence>MSLLRNLSTTLRRVSMASNMLDRAAANPDLATRIPTLSSLSNAALSSTAVSTTGTTNVAASGGAAASSGAPSFASSAAAAPGASSVPDAYPHADGSPRNPAVLQFPVPGGGQAPADARAAAPVVYSQQGEQAAIMKAGLQQASWTNPFVSHALPAVLQLQRHLAAGPLNQAAIRTQLGLEVRLYRERLAGSGCEWEQIRDASYLLCTYLDETVNDSAREHSQVVYDGERSLLVEFHDDAWGGEDAFSDLSRWMKADEPPIPLLSFYELILSLGWQGRYRVLDRGDVLLQDLRSQLHALIWHHVPPEPLGTELVAPATRRRSWWTAGRSAAVALGVLVLAYGAISLWLDSQGRPIRNALAAWMPPTRTINIAETLPPPLPQILTEGWLTAYKHPQGWLLVFKSDGAFDVGKAKVRPDFMHNIERLGLAFAPWPGDLEVIGHTDSRPIRTSEFPDNQALSEARARTVADELRTTALPGGARAPENAVQRNIEYSGRGDAQPIDTAKTAAAYERNRRVDVLWKVIPDGASQPGRSLNLQQPEKPGQVPMRPAMPEGVEVAPEGQLPYATTEITTATPTTMPSTKQAPTPAPTPATGPTTEGRQP</sequence>
<evidence type="ECO:0000256" key="2">
    <source>
        <dbReference type="SAM" id="MobiDB-lite"/>
    </source>
</evidence>
<feature type="region of interest" description="Disordered" evidence="2">
    <location>
        <begin position="569"/>
        <end position="601"/>
    </location>
</feature>
<feature type="domain" description="OmpA-like" evidence="3">
    <location>
        <begin position="394"/>
        <end position="523"/>
    </location>
</feature>
<dbReference type="CDD" id="cd07185">
    <property type="entry name" value="OmpA_C-like"/>
    <property type="match status" value="1"/>
</dbReference>
<organism evidence="4 5">
    <name type="scientific">Burkholderia oklahomensis</name>
    <dbReference type="NCBI Taxonomy" id="342113"/>
    <lineage>
        <taxon>Bacteria</taxon>
        <taxon>Pseudomonadati</taxon>
        <taxon>Pseudomonadota</taxon>
        <taxon>Betaproteobacteria</taxon>
        <taxon>Burkholderiales</taxon>
        <taxon>Burkholderiaceae</taxon>
        <taxon>Burkholderia</taxon>
        <taxon>pseudomallei group</taxon>
    </lineage>
</organism>
<dbReference type="AlphaFoldDB" id="A0AAI8BDS3"/>